<evidence type="ECO:0000313" key="2">
    <source>
        <dbReference type="EMBL" id="DAE01098.1"/>
    </source>
</evidence>
<dbReference type="EMBL" id="BK015319">
    <property type="protein sequence ID" value="DAE01098.1"/>
    <property type="molecule type" value="Genomic_DNA"/>
</dbReference>
<proteinExistence type="predicted"/>
<feature type="region of interest" description="Disordered" evidence="1">
    <location>
        <begin position="1"/>
        <end position="36"/>
    </location>
</feature>
<evidence type="ECO:0000256" key="1">
    <source>
        <dbReference type="SAM" id="MobiDB-lite"/>
    </source>
</evidence>
<feature type="compositionally biased region" description="Basic residues" evidence="1">
    <location>
        <begin position="18"/>
        <end position="34"/>
    </location>
</feature>
<reference evidence="2" key="1">
    <citation type="journal article" date="2021" name="Proc. Natl. Acad. Sci. U.S.A.">
        <title>A Catalog of Tens of Thousands of Viruses from Human Metagenomes Reveals Hidden Associations with Chronic Diseases.</title>
        <authorList>
            <person name="Tisza M.J."/>
            <person name="Buck C.B."/>
        </authorList>
    </citation>
    <scope>NUCLEOTIDE SEQUENCE</scope>
    <source>
        <strain evidence="2">CtegP15</strain>
    </source>
</reference>
<sequence>MANEENLKPPTTSEARNRGKKGGIKSGKARKERKAMKETAEMILGLTLKDGTVTDLEDIQSMAAANGKNITVQDAIILKQAQKALKGDIRAAEFIRDTSGNRPTNEQRMDVAVDNGFIEALNAAVEEVEQCSSGSH</sequence>
<organism evidence="2">
    <name type="scientific">Myoviridae sp. ctegP15</name>
    <dbReference type="NCBI Taxonomy" id="2825146"/>
    <lineage>
        <taxon>Viruses</taxon>
        <taxon>Duplodnaviria</taxon>
        <taxon>Heunggongvirae</taxon>
        <taxon>Uroviricota</taxon>
        <taxon>Caudoviricetes</taxon>
    </lineage>
</organism>
<accession>A0A8S5P2A2</accession>
<protein>
    <submittedName>
        <fullName evidence="2">Uncharacterized protein</fullName>
    </submittedName>
</protein>
<name>A0A8S5P2A2_9CAUD</name>